<evidence type="ECO:0000259" key="2">
    <source>
        <dbReference type="Pfam" id="PF01434"/>
    </source>
</evidence>
<evidence type="ECO:0000313" key="4">
    <source>
        <dbReference type="Proteomes" id="UP000823927"/>
    </source>
</evidence>
<dbReference type="Pfam" id="PF01434">
    <property type="entry name" value="Peptidase_M41"/>
    <property type="match status" value="1"/>
</dbReference>
<gene>
    <name evidence="3" type="ORF">IAB46_05405</name>
</gene>
<reference evidence="3" key="1">
    <citation type="submission" date="2020-10" db="EMBL/GenBank/DDBJ databases">
        <authorList>
            <person name="Gilroy R."/>
        </authorList>
    </citation>
    <scope>NUCLEOTIDE SEQUENCE</scope>
    <source>
        <strain evidence="3">CHK178-757</strain>
    </source>
</reference>
<dbReference type="GO" id="GO:0016020">
    <property type="term" value="C:membrane"/>
    <property type="evidence" value="ECO:0007669"/>
    <property type="project" value="UniProtKB-SubCell"/>
</dbReference>
<dbReference type="InterPro" id="IPR000642">
    <property type="entry name" value="Peptidase_M41"/>
</dbReference>
<accession>A0A9D1F3K5</accession>
<dbReference type="InterPro" id="IPR037219">
    <property type="entry name" value="Peptidase_M41-like"/>
</dbReference>
<evidence type="ECO:0000256" key="1">
    <source>
        <dbReference type="ARBA" id="ARBA00004370"/>
    </source>
</evidence>
<comment type="subcellular location">
    <subcellularLocation>
        <location evidence="1">Membrane</location>
    </subcellularLocation>
</comment>
<dbReference type="Gene3D" id="1.20.58.760">
    <property type="entry name" value="Peptidase M41"/>
    <property type="match status" value="1"/>
</dbReference>
<dbReference type="GO" id="GO:0005524">
    <property type="term" value="F:ATP binding"/>
    <property type="evidence" value="ECO:0007669"/>
    <property type="project" value="InterPro"/>
</dbReference>
<dbReference type="GO" id="GO:0006508">
    <property type="term" value="P:proteolysis"/>
    <property type="evidence" value="ECO:0007669"/>
    <property type="project" value="InterPro"/>
</dbReference>
<organism evidence="3 4">
    <name type="scientific">Candidatus Scybalocola faecigallinarum</name>
    <dbReference type="NCBI Taxonomy" id="2840941"/>
    <lineage>
        <taxon>Bacteria</taxon>
        <taxon>Bacillati</taxon>
        <taxon>Bacillota</taxon>
        <taxon>Clostridia</taxon>
        <taxon>Lachnospirales</taxon>
        <taxon>Lachnospiraceae</taxon>
        <taxon>Lachnospiraceae incertae sedis</taxon>
        <taxon>Candidatus Scybalocola (ex Gilroy et al. 2021)</taxon>
    </lineage>
</organism>
<dbReference type="Proteomes" id="UP000823927">
    <property type="component" value="Unassembled WGS sequence"/>
</dbReference>
<protein>
    <recommendedName>
        <fullName evidence="2">Peptidase M41 domain-containing protein</fullName>
    </recommendedName>
</protein>
<comment type="caution">
    <text evidence="3">The sequence shown here is derived from an EMBL/GenBank/DDBJ whole genome shotgun (WGS) entry which is preliminary data.</text>
</comment>
<dbReference type="GO" id="GO:0004176">
    <property type="term" value="F:ATP-dependent peptidase activity"/>
    <property type="evidence" value="ECO:0007669"/>
    <property type="project" value="InterPro"/>
</dbReference>
<reference evidence="3" key="2">
    <citation type="journal article" date="2021" name="PeerJ">
        <title>Extensive microbial diversity within the chicken gut microbiome revealed by metagenomics and culture.</title>
        <authorList>
            <person name="Gilroy R."/>
            <person name="Ravi A."/>
            <person name="Getino M."/>
            <person name="Pursley I."/>
            <person name="Horton D.L."/>
            <person name="Alikhan N.F."/>
            <person name="Baker D."/>
            <person name="Gharbi K."/>
            <person name="Hall N."/>
            <person name="Watson M."/>
            <person name="Adriaenssens E.M."/>
            <person name="Foster-Nyarko E."/>
            <person name="Jarju S."/>
            <person name="Secka A."/>
            <person name="Antonio M."/>
            <person name="Oren A."/>
            <person name="Chaudhuri R.R."/>
            <person name="La Ragione R."/>
            <person name="Hildebrand F."/>
            <person name="Pallen M.J."/>
        </authorList>
    </citation>
    <scope>NUCLEOTIDE SEQUENCE</scope>
    <source>
        <strain evidence="3">CHK178-757</strain>
    </source>
</reference>
<dbReference type="AlphaFoldDB" id="A0A9D1F3K5"/>
<feature type="domain" description="Peptidase M41" evidence="2">
    <location>
        <begin position="1"/>
        <end position="80"/>
    </location>
</feature>
<dbReference type="EMBL" id="DVIT01000022">
    <property type="protein sequence ID" value="HIS46985.1"/>
    <property type="molecule type" value="Genomic_DNA"/>
</dbReference>
<dbReference type="PANTHER" id="PTHR23076:SF113">
    <property type="entry name" value="ATP-DEPENDENT ZINC METALLOPROTEASE FTSH 1, CHLOROPLASTIC-RELATED"/>
    <property type="match status" value="1"/>
</dbReference>
<dbReference type="GO" id="GO:0004222">
    <property type="term" value="F:metalloendopeptidase activity"/>
    <property type="evidence" value="ECO:0007669"/>
    <property type="project" value="InterPro"/>
</dbReference>
<proteinExistence type="predicted"/>
<name>A0A9D1F3K5_9FIRM</name>
<sequence>MITQYGMTDEFDMVALETVQNQYLGGDASLACASETASRIDQRVVETVKKAHEKARNILLENQDKLHQLAEYLIEKETIACR</sequence>
<evidence type="ECO:0000313" key="3">
    <source>
        <dbReference type="EMBL" id="HIS46985.1"/>
    </source>
</evidence>
<dbReference type="PANTHER" id="PTHR23076">
    <property type="entry name" value="METALLOPROTEASE M41 FTSH"/>
    <property type="match status" value="1"/>
</dbReference>
<dbReference type="SUPFAM" id="SSF140990">
    <property type="entry name" value="FtsH protease domain-like"/>
    <property type="match status" value="1"/>
</dbReference>